<dbReference type="GO" id="GO:0016747">
    <property type="term" value="F:acyltransferase activity, transferring groups other than amino-acyl groups"/>
    <property type="evidence" value="ECO:0007669"/>
    <property type="project" value="InterPro"/>
</dbReference>
<organism evidence="2 3">
    <name type="scientific">Lactobacillus kullabergensis</name>
    <dbReference type="NCBI Taxonomy" id="1218493"/>
    <lineage>
        <taxon>Bacteria</taxon>
        <taxon>Bacillati</taxon>
        <taxon>Bacillota</taxon>
        <taxon>Bacilli</taxon>
        <taxon>Lactobacillales</taxon>
        <taxon>Lactobacillaceae</taxon>
        <taxon>Lactobacillus</taxon>
    </lineage>
</organism>
<dbReference type="AlphaFoldDB" id="A0A0F4LCG3"/>
<reference evidence="2 3" key="1">
    <citation type="submission" date="2014-12" db="EMBL/GenBank/DDBJ databases">
        <title>Comparative genomics of the lactic acid bacteria isolated from the honey bee gut.</title>
        <authorList>
            <person name="Ellegaard K.M."/>
            <person name="Tamarit D."/>
            <person name="Javelind E."/>
            <person name="Olofsson T."/>
            <person name="Andersson S.G."/>
            <person name="Vasquez A."/>
        </authorList>
    </citation>
    <scope>NUCLEOTIDE SEQUENCE [LARGE SCALE GENOMIC DNA]</scope>
    <source>
        <strain evidence="2 3">Biut2</strain>
    </source>
</reference>
<dbReference type="STRING" id="1218493.JF76_08950"/>
<proteinExistence type="predicted"/>
<evidence type="ECO:0000313" key="2">
    <source>
        <dbReference type="EMBL" id="KJY55949.1"/>
    </source>
</evidence>
<dbReference type="PROSITE" id="PS51186">
    <property type="entry name" value="GNAT"/>
    <property type="match status" value="1"/>
</dbReference>
<dbReference type="HOGENOM" id="CLU_105077_0_1_9"/>
<feature type="domain" description="N-acetyltransferase" evidence="1">
    <location>
        <begin position="5"/>
        <end position="162"/>
    </location>
</feature>
<dbReference type="EMBL" id="JXBY01000018">
    <property type="protein sequence ID" value="KJY55949.1"/>
    <property type="molecule type" value="Genomic_DNA"/>
</dbReference>
<gene>
    <name evidence="2" type="ORF">JF76_08950</name>
</gene>
<evidence type="ECO:0000313" key="3">
    <source>
        <dbReference type="Proteomes" id="UP000033533"/>
    </source>
</evidence>
<accession>A0A0F4LCG3</accession>
<dbReference type="SUPFAM" id="SSF55729">
    <property type="entry name" value="Acyl-CoA N-acyltransferases (Nat)"/>
    <property type="match status" value="1"/>
</dbReference>
<protein>
    <submittedName>
        <fullName evidence="2">Acetyltransferase</fullName>
    </submittedName>
</protein>
<dbReference type="Gene3D" id="3.40.630.30">
    <property type="match status" value="1"/>
</dbReference>
<keyword evidence="2" id="KW-0808">Transferase</keyword>
<dbReference type="PATRIC" id="fig|1218493.3.peg.948"/>
<dbReference type="CDD" id="cd04301">
    <property type="entry name" value="NAT_SF"/>
    <property type="match status" value="1"/>
</dbReference>
<comment type="caution">
    <text evidence="2">The sequence shown here is derived from an EMBL/GenBank/DDBJ whole genome shotgun (WGS) entry which is preliminary data.</text>
</comment>
<dbReference type="Proteomes" id="UP000033533">
    <property type="component" value="Unassembled WGS sequence"/>
</dbReference>
<name>A0A0F4LCG3_9LACO</name>
<evidence type="ECO:0000259" key="1">
    <source>
        <dbReference type="PROSITE" id="PS51186"/>
    </source>
</evidence>
<dbReference type="Pfam" id="PF13508">
    <property type="entry name" value="Acetyltransf_7"/>
    <property type="match status" value="1"/>
</dbReference>
<dbReference type="InterPro" id="IPR016181">
    <property type="entry name" value="Acyl_CoA_acyltransferase"/>
</dbReference>
<dbReference type="InterPro" id="IPR000182">
    <property type="entry name" value="GNAT_dom"/>
</dbReference>
<sequence>MIFILTFKNVKWGTKNYFKVRKLYLGAFPKNERFPFVGLLAMALQKRVNLQAVYDHDNFIGLIFWTYAEKIIYIGYLAVDPVWRGKGYGSQILNSMKQRYSEKEIVLDIEPVIKTAKNYSQRLNRLSFYKRNGFRLTKSNLVDEGGHYSILSSDGSFKKSNLSQLLEQMSFNCYKFKIVSR</sequence>